<organism evidence="1 2">
    <name type="scientific">Umbra pygmaea</name>
    <name type="common">Eastern mudminnow</name>
    <dbReference type="NCBI Taxonomy" id="75934"/>
    <lineage>
        <taxon>Eukaryota</taxon>
        <taxon>Metazoa</taxon>
        <taxon>Chordata</taxon>
        <taxon>Craniata</taxon>
        <taxon>Vertebrata</taxon>
        <taxon>Euteleostomi</taxon>
        <taxon>Actinopterygii</taxon>
        <taxon>Neopterygii</taxon>
        <taxon>Teleostei</taxon>
        <taxon>Protacanthopterygii</taxon>
        <taxon>Esociformes</taxon>
        <taxon>Umbridae</taxon>
        <taxon>Umbra</taxon>
    </lineage>
</organism>
<evidence type="ECO:0000313" key="1">
    <source>
        <dbReference type="EMBL" id="KAL0994147.1"/>
    </source>
</evidence>
<keyword evidence="2" id="KW-1185">Reference proteome</keyword>
<evidence type="ECO:0000313" key="2">
    <source>
        <dbReference type="Proteomes" id="UP001557470"/>
    </source>
</evidence>
<accession>A0ABD0X820</accession>
<proteinExistence type="predicted"/>
<dbReference type="AlphaFoldDB" id="A0ABD0X820"/>
<dbReference type="Proteomes" id="UP001557470">
    <property type="component" value="Unassembled WGS sequence"/>
</dbReference>
<protein>
    <submittedName>
        <fullName evidence="1">Uncharacterized protein</fullName>
    </submittedName>
</protein>
<comment type="caution">
    <text evidence="1">The sequence shown here is derived from an EMBL/GenBank/DDBJ whole genome shotgun (WGS) entry which is preliminary data.</text>
</comment>
<sequence>MMVSGADTSWPLESAWLNLADQGLSQESTHLLLLDSENDFVNILYHTLCYTHTRQHTCHQHCLATFNSWMYIVNKQFVFTEFCVVDLTRFGFTCLKCT</sequence>
<name>A0ABD0X820_UMBPY</name>
<gene>
    <name evidence="1" type="ORF">UPYG_G00118350</name>
</gene>
<dbReference type="EMBL" id="JAGEUA010000003">
    <property type="protein sequence ID" value="KAL0994147.1"/>
    <property type="molecule type" value="Genomic_DNA"/>
</dbReference>
<reference evidence="1 2" key="1">
    <citation type="submission" date="2024-06" db="EMBL/GenBank/DDBJ databases">
        <authorList>
            <person name="Pan Q."/>
            <person name="Wen M."/>
            <person name="Jouanno E."/>
            <person name="Zahm M."/>
            <person name="Klopp C."/>
            <person name="Cabau C."/>
            <person name="Louis A."/>
            <person name="Berthelot C."/>
            <person name="Parey E."/>
            <person name="Roest Crollius H."/>
            <person name="Montfort J."/>
            <person name="Robinson-Rechavi M."/>
            <person name="Bouchez O."/>
            <person name="Lampietro C."/>
            <person name="Lopez Roques C."/>
            <person name="Donnadieu C."/>
            <person name="Postlethwait J."/>
            <person name="Bobe J."/>
            <person name="Verreycken H."/>
            <person name="Guiguen Y."/>
        </authorList>
    </citation>
    <scope>NUCLEOTIDE SEQUENCE [LARGE SCALE GENOMIC DNA]</scope>
    <source>
        <strain evidence="1">Up_M1</strain>
        <tissue evidence="1">Testis</tissue>
    </source>
</reference>